<protein>
    <submittedName>
        <fullName evidence="2">Uncharacterized protein</fullName>
    </submittedName>
</protein>
<dbReference type="EMBL" id="SJPX01000006">
    <property type="protein sequence ID" value="TWU46483.1"/>
    <property type="molecule type" value="Genomic_DNA"/>
</dbReference>
<dbReference type="AlphaFoldDB" id="A0A5C6E9U7"/>
<dbReference type="Proteomes" id="UP000317977">
    <property type="component" value="Unassembled WGS sequence"/>
</dbReference>
<gene>
    <name evidence="2" type="ORF">Poly59_54260</name>
</gene>
<keyword evidence="1" id="KW-0732">Signal</keyword>
<reference evidence="2 3" key="1">
    <citation type="submission" date="2019-02" db="EMBL/GenBank/DDBJ databases">
        <title>Deep-cultivation of Planctomycetes and their phenomic and genomic characterization uncovers novel biology.</title>
        <authorList>
            <person name="Wiegand S."/>
            <person name="Jogler M."/>
            <person name="Boedeker C."/>
            <person name="Pinto D."/>
            <person name="Vollmers J."/>
            <person name="Rivas-Marin E."/>
            <person name="Kohn T."/>
            <person name="Peeters S.H."/>
            <person name="Heuer A."/>
            <person name="Rast P."/>
            <person name="Oberbeckmann S."/>
            <person name="Bunk B."/>
            <person name="Jeske O."/>
            <person name="Meyerdierks A."/>
            <person name="Storesund J.E."/>
            <person name="Kallscheuer N."/>
            <person name="Luecker S."/>
            <person name="Lage O.M."/>
            <person name="Pohl T."/>
            <person name="Merkel B.J."/>
            <person name="Hornburger P."/>
            <person name="Mueller R.-W."/>
            <person name="Bruemmer F."/>
            <person name="Labrenz M."/>
            <person name="Spormann A.M."/>
            <person name="Op Den Camp H."/>
            <person name="Overmann J."/>
            <person name="Amann R."/>
            <person name="Jetten M.S.M."/>
            <person name="Mascher T."/>
            <person name="Medema M.H."/>
            <person name="Devos D.P."/>
            <person name="Kaster A.-K."/>
            <person name="Ovreas L."/>
            <person name="Rohde M."/>
            <person name="Galperin M.Y."/>
            <person name="Jogler C."/>
        </authorList>
    </citation>
    <scope>NUCLEOTIDE SEQUENCE [LARGE SCALE GENOMIC DNA]</scope>
    <source>
        <strain evidence="2 3">Poly59</strain>
    </source>
</reference>
<keyword evidence="3" id="KW-1185">Reference proteome</keyword>
<feature type="chain" id="PRO_5022815306" evidence="1">
    <location>
        <begin position="27"/>
        <end position="63"/>
    </location>
</feature>
<accession>A0A5C6E9U7</accession>
<proteinExistence type="predicted"/>
<evidence type="ECO:0000313" key="2">
    <source>
        <dbReference type="EMBL" id="TWU46483.1"/>
    </source>
</evidence>
<name>A0A5C6E9U7_9BACT</name>
<evidence type="ECO:0000313" key="3">
    <source>
        <dbReference type="Proteomes" id="UP000317977"/>
    </source>
</evidence>
<organism evidence="2 3">
    <name type="scientific">Rubripirellula reticaptiva</name>
    <dbReference type="NCBI Taxonomy" id="2528013"/>
    <lineage>
        <taxon>Bacteria</taxon>
        <taxon>Pseudomonadati</taxon>
        <taxon>Planctomycetota</taxon>
        <taxon>Planctomycetia</taxon>
        <taxon>Pirellulales</taxon>
        <taxon>Pirellulaceae</taxon>
        <taxon>Rubripirellula</taxon>
    </lineage>
</organism>
<sequence length="63" mass="6984" precursor="true">MNPRTISFRAAFYLVALALASPRAFSEALDLERLHEIGVTMIEDSSVVEVAFMAVGEPKFVLR</sequence>
<comment type="caution">
    <text evidence="2">The sequence shown here is derived from an EMBL/GenBank/DDBJ whole genome shotgun (WGS) entry which is preliminary data.</text>
</comment>
<evidence type="ECO:0000256" key="1">
    <source>
        <dbReference type="SAM" id="SignalP"/>
    </source>
</evidence>
<feature type="signal peptide" evidence="1">
    <location>
        <begin position="1"/>
        <end position="26"/>
    </location>
</feature>